<keyword evidence="12" id="KW-1185">Reference proteome</keyword>
<dbReference type="EMBL" id="JAAGOH010000003">
    <property type="protein sequence ID" value="NDY90432.1"/>
    <property type="molecule type" value="Genomic_DNA"/>
</dbReference>
<dbReference type="GO" id="GO:0015740">
    <property type="term" value="P:C4-dicarboxylate transport"/>
    <property type="evidence" value="ECO:0007669"/>
    <property type="project" value="TreeGrafter"/>
</dbReference>
<keyword evidence="5 9" id="KW-0812">Transmembrane</keyword>
<dbReference type="InterPro" id="IPR007387">
    <property type="entry name" value="TRAP_DctQ"/>
</dbReference>
<dbReference type="InterPro" id="IPR055348">
    <property type="entry name" value="DctQ"/>
</dbReference>
<feature type="domain" description="Tripartite ATP-independent periplasmic transporters DctQ component" evidence="10">
    <location>
        <begin position="29"/>
        <end position="150"/>
    </location>
</feature>
<feature type="transmembrane region" description="Helical" evidence="9">
    <location>
        <begin position="12"/>
        <end position="35"/>
    </location>
</feature>
<protein>
    <recommendedName>
        <fullName evidence="9">TRAP transporter small permease protein</fullName>
    </recommendedName>
</protein>
<evidence type="ECO:0000256" key="7">
    <source>
        <dbReference type="ARBA" id="ARBA00023136"/>
    </source>
</evidence>
<accession>A0A7C9PFY0</accession>
<comment type="similarity">
    <text evidence="8 9">Belongs to the TRAP transporter small permease family.</text>
</comment>
<evidence type="ECO:0000256" key="5">
    <source>
        <dbReference type="ARBA" id="ARBA00022692"/>
    </source>
</evidence>
<evidence type="ECO:0000313" key="11">
    <source>
        <dbReference type="EMBL" id="NDY90432.1"/>
    </source>
</evidence>
<evidence type="ECO:0000256" key="4">
    <source>
        <dbReference type="ARBA" id="ARBA00022519"/>
    </source>
</evidence>
<dbReference type="PANTHER" id="PTHR35011:SF2">
    <property type="entry name" value="2,3-DIKETO-L-GULONATE TRAP TRANSPORTER SMALL PERMEASE PROTEIN YIAM"/>
    <property type="match status" value="1"/>
</dbReference>
<dbReference type="Proteomes" id="UP000484255">
    <property type="component" value="Unassembled WGS sequence"/>
</dbReference>
<dbReference type="AlphaFoldDB" id="A0A7C9PFY0"/>
<comment type="caution">
    <text evidence="11">The sequence shown here is derived from an EMBL/GenBank/DDBJ whole genome shotgun (WGS) entry which is preliminary data.</text>
</comment>
<evidence type="ECO:0000256" key="9">
    <source>
        <dbReference type="RuleBase" id="RU369079"/>
    </source>
</evidence>
<comment type="subcellular location">
    <subcellularLocation>
        <location evidence="1 9">Cell inner membrane</location>
        <topology evidence="1 9">Multi-pass membrane protein</topology>
    </subcellularLocation>
</comment>
<keyword evidence="2 9" id="KW-0813">Transport</keyword>
<organism evidence="11 12">
    <name type="scientific">Ideonella livida</name>
    <dbReference type="NCBI Taxonomy" id="2707176"/>
    <lineage>
        <taxon>Bacteria</taxon>
        <taxon>Pseudomonadati</taxon>
        <taxon>Pseudomonadota</taxon>
        <taxon>Betaproteobacteria</taxon>
        <taxon>Burkholderiales</taxon>
        <taxon>Sphaerotilaceae</taxon>
        <taxon>Ideonella</taxon>
    </lineage>
</organism>
<name>A0A7C9PFY0_9BURK</name>
<sequence>MRSLLLALDRRAIALASGAACALLVLISALGLWQVAARFVFSQPSSWTEEAMRRLLIWCVMLGTAVAFRRGALVSVDLALRTATGWWRGVLRHLITGTALAYLAVLLWYGADLTWRVRFQSFASMELSMAWAYAALPVGALLCMVGVLGHHLDPVHEELENAQ</sequence>
<keyword evidence="6 9" id="KW-1133">Transmembrane helix</keyword>
<dbReference type="Pfam" id="PF04290">
    <property type="entry name" value="DctQ"/>
    <property type="match status" value="1"/>
</dbReference>
<feature type="transmembrane region" description="Helical" evidence="9">
    <location>
        <begin position="90"/>
        <end position="110"/>
    </location>
</feature>
<feature type="transmembrane region" description="Helical" evidence="9">
    <location>
        <begin position="130"/>
        <end position="149"/>
    </location>
</feature>
<feature type="transmembrane region" description="Helical" evidence="9">
    <location>
        <begin position="55"/>
        <end position="78"/>
    </location>
</feature>
<comment type="function">
    <text evidence="9">Part of the tripartite ATP-independent periplasmic (TRAP) transport system.</text>
</comment>
<evidence type="ECO:0000256" key="8">
    <source>
        <dbReference type="ARBA" id="ARBA00038436"/>
    </source>
</evidence>
<dbReference type="RefSeq" id="WP_163456281.1">
    <property type="nucleotide sequence ID" value="NZ_JAAGOH010000003.1"/>
</dbReference>
<dbReference type="GO" id="GO:0022857">
    <property type="term" value="F:transmembrane transporter activity"/>
    <property type="evidence" value="ECO:0007669"/>
    <property type="project" value="UniProtKB-UniRule"/>
</dbReference>
<proteinExistence type="inferred from homology"/>
<evidence type="ECO:0000256" key="3">
    <source>
        <dbReference type="ARBA" id="ARBA00022475"/>
    </source>
</evidence>
<evidence type="ECO:0000313" key="12">
    <source>
        <dbReference type="Proteomes" id="UP000484255"/>
    </source>
</evidence>
<comment type="subunit">
    <text evidence="9">The complex comprises the extracytoplasmic solute receptor protein and the two transmembrane proteins.</text>
</comment>
<gene>
    <name evidence="11" type="ORF">G3A44_04380</name>
</gene>
<dbReference type="GO" id="GO:0005886">
    <property type="term" value="C:plasma membrane"/>
    <property type="evidence" value="ECO:0007669"/>
    <property type="project" value="UniProtKB-SubCell"/>
</dbReference>
<reference evidence="11 12" key="1">
    <citation type="submission" date="2020-02" db="EMBL/GenBank/DDBJ databases">
        <title>Ideonella bacterium strain TBM-1.</title>
        <authorList>
            <person name="Chen W.-M."/>
        </authorList>
    </citation>
    <scope>NUCLEOTIDE SEQUENCE [LARGE SCALE GENOMIC DNA]</scope>
    <source>
        <strain evidence="11 12">TBM-1</strain>
    </source>
</reference>
<keyword evidence="7 9" id="KW-0472">Membrane</keyword>
<keyword evidence="4 9" id="KW-0997">Cell inner membrane</keyword>
<evidence type="ECO:0000259" key="10">
    <source>
        <dbReference type="Pfam" id="PF04290"/>
    </source>
</evidence>
<dbReference type="PANTHER" id="PTHR35011">
    <property type="entry name" value="2,3-DIKETO-L-GULONATE TRAP TRANSPORTER SMALL PERMEASE PROTEIN YIAM"/>
    <property type="match status" value="1"/>
</dbReference>
<evidence type="ECO:0000256" key="1">
    <source>
        <dbReference type="ARBA" id="ARBA00004429"/>
    </source>
</evidence>
<evidence type="ECO:0000256" key="6">
    <source>
        <dbReference type="ARBA" id="ARBA00022989"/>
    </source>
</evidence>
<keyword evidence="3" id="KW-1003">Cell membrane</keyword>
<evidence type="ECO:0000256" key="2">
    <source>
        <dbReference type="ARBA" id="ARBA00022448"/>
    </source>
</evidence>